<feature type="region of interest" description="Disordered" evidence="1">
    <location>
        <begin position="61"/>
        <end position="100"/>
    </location>
</feature>
<organism evidence="2 3">
    <name type="scientific">Caenorhabditis tropicalis</name>
    <dbReference type="NCBI Taxonomy" id="1561998"/>
    <lineage>
        <taxon>Eukaryota</taxon>
        <taxon>Metazoa</taxon>
        <taxon>Ecdysozoa</taxon>
        <taxon>Nematoda</taxon>
        <taxon>Chromadorea</taxon>
        <taxon>Rhabditida</taxon>
        <taxon>Rhabditina</taxon>
        <taxon>Rhabditomorpha</taxon>
        <taxon>Rhabditoidea</taxon>
        <taxon>Rhabditidae</taxon>
        <taxon>Peloderinae</taxon>
        <taxon>Caenorhabditis</taxon>
    </lineage>
</organism>
<evidence type="ECO:0000313" key="3">
    <source>
        <dbReference type="WBParaSite" id="Csp11.Scaffold630.g22139.t1"/>
    </source>
</evidence>
<evidence type="ECO:0000313" key="2">
    <source>
        <dbReference type="Proteomes" id="UP000095282"/>
    </source>
</evidence>
<dbReference type="AlphaFoldDB" id="A0A1I7V3W8"/>
<protein>
    <submittedName>
        <fullName evidence="3">Gag-pol polyprotein</fullName>
    </submittedName>
</protein>
<keyword evidence="2" id="KW-1185">Reference proteome</keyword>
<feature type="region of interest" description="Disordered" evidence="1">
    <location>
        <begin position="1"/>
        <end position="39"/>
    </location>
</feature>
<dbReference type="WBParaSite" id="Csp11.Scaffold630.g22139.t1">
    <property type="protein sequence ID" value="Csp11.Scaffold630.g22139.t1"/>
    <property type="gene ID" value="Csp11.Scaffold630.g22139"/>
</dbReference>
<proteinExistence type="predicted"/>
<accession>A0A1I7V3W8</accession>
<reference evidence="3" key="1">
    <citation type="submission" date="2016-11" db="UniProtKB">
        <authorList>
            <consortium name="WormBaseParasite"/>
        </authorList>
    </citation>
    <scope>IDENTIFICATION</scope>
</reference>
<sequence length="100" mass="11370">MGIQEDPVLQRREEQRQSMPISHTVTNPPSSTKEKFADENDFKDLMKKCNKLLMLGKARETLDSTSSSNRVENRFGEIAGQHEAGHRKNQDIRKIGGEES</sequence>
<evidence type="ECO:0000256" key="1">
    <source>
        <dbReference type="SAM" id="MobiDB-lite"/>
    </source>
</evidence>
<feature type="compositionally biased region" description="Basic and acidic residues" evidence="1">
    <location>
        <begin position="83"/>
        <end position="100"/>
    </location>
</feature>
<dbReference type="Proteomes" id="UP000095282">
    <property type="component" value="Unplaced"/>
</dbReference>
<name>A0A1I7V3W8_9PELO</name>
<feature type="compositionally biased region" description="Polar residues" evidence="1">
    <location>
        <begin position="17"/>
        <end position="31"/>
    </location>
</feature>